<dbReference type="OrthoDB" id="9974421at2759"/>
<proteinExistence type="inferred from homology"/>
<keyword evidence="3" id="KW-0812">Transmembrane</keyword>
<evidence type="ECO:0000256" key="5">
    <source>
        <dbReference type="ARBA" id="ARBA00022963"/>
    </source>
</evidence>
<feature type="non-terminal residue" evidence="11">
    <location>
        <position position="367"/>
    </location>
</feature>
<dbReference type="EMBL" id="KV454210">
    <property type="protein sequence ID" value="ODQ59575.1"/>
    <property type="molecule type" value="Genomic_DNA"/>
</dbReference>
<dbReference type="RefSeq" id="XP_019038782.1">
    <property type="nucleotide sequence ID" value="XM_019180943.1"/>
</dbReference>
<dbReference type="PIRSF" id="PIRSF000862">
    <property type="entry name" value="Steryl_ester_lip"/>
    <property type="match status" value="1"/>
</dbReference>
<dbReference type="AlphaFoldDB" id="A0A1E3P2E8"/>
<dbReference type="GO" id="GO:0016020">
    <property type="term" value="C:membrane"/>
    <property type="evidence" value="ECO:0007669"/>
    <property type="project" value="UniProtKB-SubCell"/>
</dbReference>
<evidence type="ECO:0000256" key="3">
    <source>
        <dbReference type="ARBA" id="ARBA00022692"/>
    </source>
</evidence>
<accession>A0A1E3P2E8</accession>
<evidence type="ECO:0000313" key="12">
    <source>
        <dbReference type="Proteomes" id="UP000094112"/>
    </source>
</evidence>
<keyword evidence="12" id="KW-1185">Reference proteome</keyword>
<comment type="subcellular location">
    <subcellularLocation>
        <location evidence="1">Membrane</location>
        <topology evidence="1">Single-pass membrane protein</topology>
    </subcellularLocation>
</comment>
<dbReference type="PANTHER" id="PTHR11005">
    <property type="entry name" value="LYSOSOMAL ACID LIPASE-RELATED"/>
    <property type="match status" value="1"/>
</dbReference>
<evidence type="ECO:0000256" key="8">
    <source>
        <dbReference type="ARBA" id="ARBA00023136"/>
    </source>
</evidence>
<organism evidence="11 12">
    <name type="scientific">Wickerhamomyces anomalus (strain ATCC 58044 / CBS 1984 / NCYC 433 / NRRL Y-366-8)</name>
    <name type="common">Yeast</name>
    <name type="synonym">Hansenula anomala</name>
    <dbReference type="NCBI Taxonomy" id="683960"/>
    <lineage>
        <taxon>Eukaryota</taxon>
        <taxon>Fungi</taxon>
        <taxon>Dikarya</taxon>
        <taxon>Ascomycota</taxon>
        <taxon>Saccharomycotina</taxon>
        <taxon>Saccharomycetes</taxon>
        <taxon>Phaffomycetales</taxon>
        <taxon>Wickerhamomycetaceae</taxon>
        <taxon>Wickerhamomyces</taxon>
    </lineage>
</organism>
<sequence length="367" mass="41587">ILDAVDIVDICHAHGYKVHEHVVQTKDGYLLAIHRILAKSSDIHKEGRPVVYFHHGLLTNSELFVLGETPAKCLPYLLLEKGYDVWLGNNRGNKYSRKHLSLSSSSEKFWDYSLDEFALYDIPDTIDYILSTTNNLQLTYVGFSQGSAQAFGALSLNPKLNKKIKLFIGLSPAMIPKGLNHPIARLFVETAPQLVFSIFGRRAILPSVVFWQKLLGRLYYKTVVDKSLVLLFGWTSSNITHNQKAIGYPHLFSPSSVKSVVHWFQIINNKRFQMYDEGLVSPLTKITSTNLKVHRVAPFPVQTISAPIYLIYGKNDMLIDINPTRAALTSCKEIEAIGIDTYEHMDVLWARDVEEKVFKPVIDKIDK</sequence>
<dbReference type="InterPro" id="IPR029058">
    <property type="entry name" value="AB_hydrolase_fold"/>
</dbReference>
<feature type="active site" description="Charge relay system" evidence="9">
    <location>
        <position position="316"/>
    </location>
</feature>
<keyword evidence="5" id="KW-0442">Lipid degradation</keyword>
<keyword evidence="6" id="KW-1133">Transmembrane helix</keyword>
<dbReference type="SUPFAM" id="SSF53474">
    <property type="entry name" value="alpha/beta-Hydrolases"/>
    <property type="match status" value="1"/>
</dbReference>
<reference evidence="11 12" key="1">
    <citation type="journal article" date="2016" name="Proc. Natl. Acad. Sci. U.S.A.">
        <title>Comparative genomics of biotechnologically important yeasts.</title>
        <authorList>
            <person name="Riley R."/>
            <person name="Haridas S."/>
            <person name="Wolfe K.H."/>
            <person name="Lopes M.R."/>
            <person name="Hittinger C.T."/>
            <person name="Goeker M."/>
            <person name="Salamov A.A."/>
            <person name="Wisecaver J.H."/>
            <person name="Long T.M."/>
            <person name="Calvey C.H."/>
            <person name="Aerts A.L."/>
            <person name="Barry K.W."/>
            <person name="Choi C."/>
            <person name="Clum A."/>
            <person name="Coughlan A.Y."/>
            <person name="Deshpande S."/>
            <person name="Douglass A.P."/>
            <person name="Hanson S.J."/>
            <person name="Klenk H.-P."/>
            <person name="LaButti K.M."/>
            <person name="Lapidus A."/>
            <person name="Lindquist E.A."/>
            <person name="Lipzen A.M."/>
            <person name="Meier-Kolthoff J.P."/>
            <person name="Ohm R.A."/>
            <person name="Otillar R.P."/>
            <person name="Pangilinan J.L."/>
            <person name="Peng Y."/>
            <person name="Rokas A."/>
            <person name="Rosa C.A."/>
            <person name="Scheuner C."/>
            <person name="Sibirny A.A."/>
            <person name="Slot J.C."/>
            <person name="Stielow J.B."/>
            <person name="Sun H."/>
            <person name="Kurtzman C.P."/>
            <person name="Blackwell M."/>
            <person name="Grigoriev I.V."/>
            <person name="Jeffries T.W."/>
        </authorList>
    </citation>
    <scope>NUCLEOTIDE SEQUENCE [LARGE SCALE GENOMIC DNA]</scope>
    <source>
        <strain evidence="12">ATCC 58044 / CBS 1984 / NCYC 433 / NRRL Y-366-8</strain>
    </source>
</reference>
<evidence type="ECO:0000256" key="1">
    <source>
        <dbReference type="ARBA" id="ARBA00004167"/>
    </source>
</evidence>
<evidence type="ECO:0000256" key="7">
    <source>
        <dbReference type="ARBA" id="ARBA00023098"/>
    </source>
</evidence>
<protein>
    <recommendedName>
        <fullName evidence="10">Partial AB-hydrolase lipase domain-containing protein</fullName>
    </recommendedName>
</protein>
<gene>
    <name evidence="11" type="ORF">WICANDRAFT_22393</name>
</gene>
<feature type="non-terminal residue" evidence="11">
    <location>
        <position position="1"/>
    </location>
</feature>
<dbReference type="FunFam" id="3.40.50.1820:FF:000095">
    <property type="entry name" value="Triglyceride lipase-cholesterol esterase"/>
    <property type="match status" value="1"/>
</dbReference>
<keyword evidence="7" id="KW-0443">Lipid metabolism</keyword>
<dbReference type="GO" id="GO:0016788">
    <property type="term" value="F:hydrolase activity, acting on ester bonds"/>
    <property type="evidence" value="ECO:0007669"/>
    <property type="project" value="InterPro"/>
</dbReference>
<dbReference type="Proteomes" id="UP000094112">
    <property type="component" value="Unassembled WGS sequence"/>
</dbReference>
<feature type="active site" description="Charge relay system" evidence="9">
    <location>
        <position position="344"/>
    </location>
</feature>
<dbReference type="Gene3D" id="3.40.50.1820">
    <property type="entry name" value="alpha/beta hydrolase"/>
    <property type="match status" value="1"/>
</dbReference>
<dbReference type="Pfam" id="PF04083">
    <property type="entry name" value="Abhydro_lipase"/>
    <property type="match status" value="1"/>
</dbReference>
<comment type="similarity">
    <text evidence="2">Belongs to the AB hydrolase superfamily. Lipase family.</text>
</comment>
<dbReference type="InterPro" id="IPR025483">
    <property type="entry name" value="Lipase_euk"/>
</dbReference>
<keyword evidence="8" id="KW-0472">Membrane</keyword>
<dbReference type="InterPro" id="IPR006693">
    <property type="entry name" value="AB_hydrolase_lipase"/>
</dbReference>
<evidence type="ECO:0000256" key="6">
    <source>
        <dbReference type="ARBA" id="ARBA00022989"/>
    </source>
</evidence>
<name>A0A1E3P2E8_WICAA</name>
<evidence type="ECO:0000256" key="9">
    <source>
        <dbReference type="PIRSR" id="PIRSR000862-1"/>
    </source>
</evidence>
<feature type="active site" description="Nucleophile" evidence="9">
    <location>
        <position position="144"/>
    </location>
</feature>
<evidence type="ECO:0000313" key="11">
    <source>
        <dbReference type="EMBL" id="ODQ59575.1"/>
    </source>
</evidence>
<keyword evidence="4" id="KW-0378">Hydrolase</keyword>
<evidence type="ECO:0000259" key="10">
    <source>
        <dbReference type="Pfam" id="PF04083"/>
    </source>
</evidence>
<dbReference type="GO" id="GO:0016042">
    <property type="term" value="P:lipid catabolic process"/>
    <property type="evidence" value="ECO:0007669"/>
    <property type="project" value="UniProtKB-KW"/>
</dbReference>
<dbReference type="GeneID" id="30198189"/>
<dbReference type="STRING" id="683960.A0A1E3P2E8"/>
<feature type="domain" description="Partial AB-hydrolase lipase" evidence="10">
    <location>
        <begin position="8"/>
        <end position="66"/>
    </location>
</feature>
<evidence type="ECO:0000256" key="2">
    <source>
        <dbReference type="ARBA" id="ARBA00010701"/>
    </source>
</evidence>
<evidence type="ECO:0000256" key="4">
    <source>
        <dbReference type="ARBA" id="ARBA00022801"/>
    </source>
</evidence>